<dbReference type="EMBL" id="BPLF01000001">
    <property type="protein sequence ID" value="GIX62177.1"/>
    <property type="molecule type" value="Genomic_DNA"/>
</dbReference>
<keyword evidence="1" id="KW-0472">Membrane</keyword>
<evidence type="ECO:0000256" key="1">
    <source>
        <dbReference type="SAM" id="Phobius"/>
    </source>
</evidence>
<gene>
    <name evidence="2" type="ORF">BcabD6B2_16120</name>
</gene>
<name>A0AAV4LQV4_BABCB</name>
<keyword evidence="3" id="KW-1185">Reference proteome</keyword>
<keyword evidence="1" id="KW-0812">Transmembrane</keyword>
<dbReference type="AlphaFoldDB" id="A0AAV4LQV4"/>
<evidence type="ECO:0000313" key="2">
    <source>
        <dbReference type="EMBL" id="GIX62177.1"/>
    </source>
</evidence>
<protein>
    <submittedName>
        <fullName evidence="2">Uncharacterized protein</fullName>
    </submittedName>
</protein>
<dbReference type="RefSeq" id="XP_067714246.1">
    <property type="nucleotide sequence ID" value="XM_067858145.1"/>
</dbReference>
<evidence type="ECO:0000313" key="3">
    <source>
        <dbReference type="Proteomes" id="UP001497744"/>
    </source>
</evidence>
<dbReference type="Proteomes" id="UP001497744">
    <property type="component" value="Unassembled WGS sequence"/>
</dbReference>
<proteinExistence type="predicted"/>
<accession>A0AAV4LQV4</accession>
<reference evidence="2 3" key="1">
    <citation type="submission" date="2021-06" db="EMBL/GenBank/DDBJ databases">
        <title>Genome sequence of Babesia caballi.</title>
        <authorList>
            <person name="Yamagishi J."/>
            <person name="Kidaka T."/>
            <person name="Ochi A."/>
        </authorList>
    </citation>
    <scope>NUCLEOTIDE SEQUENCE [LARGE SCALE GENOMIC DNA]</scope>
    <source>
        <strain evidence="2">USDA-D6B2</strain>
    </source>
</reference>
<dbReference type="GeneID" id="94193658"/>
<feature type="transmembrane region" description="Helical" evidence="1">
    <location>
        <begin position="187"/>
        <end position="207"/>
    </location>
</feature>
<comment type="caution">
    <text evidence="2">The sequence shown here is derived from an EMBL/GenBank/DDBJ whole genome shotgun (WGS) entry which is preliminary data.</text>
</comment>
<sequence>MDGGSPNYTSLTDSPQNLKESIDWMLRISGKDGAGGGSWGMSELPNLIFTLFKQPDRDLTAAVKKSFKDAVEKVAKDLENKLQVTNGTFSTHFKKFSEVETVRSNIDVNSDVWLDKFKDWIAKGCTTIAEADGPLIEFAEGLEVFMGYKNGELNDEGLGKKGQYKSAYNGEATWGKIKDDNGKKKQCALIFLDVVITCFSLLTYLYWNGWRKIGDCGPDKDGDWANLRLCDPASALCKFLETAGFNDFKQIHTVYTKMNKALKSTLAGTSMKGSTLSGRLQTAFPEFGRAMSEKKPTDYFDFVEALTMQAQCDDIFKNLGNNRGCTHTGDSTCDSRRFAFTKLFIVCTAYKTAVVSTSPNTVIFASAAAVAGAGVSAYLAHLLGLLPALGIF</sequence>
<keyword evidence="1" id="KW-1133">Transmembrane helix</keyword>
<organism evidence="2 3">
    <name type="scientific">Babesia caballi</name>
    <dbReference type="NCBI Taxonomy" id="5871"/>
    <lineage>
        <taxon>Eukaryota</taxon>
        <taxon>Sar</taxon>
        <taxon>Alveolata</taxon>
        <taxon>Apicomplexa</taxon>
        <taxon>Aconoidasida</taxon>
        <taxon>Piroplasmida</taxon>
        <taxon>Babesiidae</taxon>
        <taxon>Babesia</taxon>
    </lineage>
</organism>